<name>A0ABU8E784_9ACTN</name>
<keyword evidence="1" id="KW-0418">Kinase</keyword>
<evidence type="ECO:0000256" key="1">
    <source>
        <dbReference type="ARBA" id="ARBA00022527"/>
    </source>
</evidence>
<dbReference type="PANTHER" id="PTHR35526:SF3">
    <property type="entry name" value="ANTI-SIGMA-F FACTOR RSBW"/>
    <property type="match status" value="1"/>
</dbReference>
<dbReference type="EMBL" id="JBAPLV010000014">
    <property type="protein sequence ID" value="MEI4279514.1"/>
    <property type="molecule type" value="Genomic_DNA"/>
</dbReference>
<dbReference type="Gene3D" id="3.30.565.10">
    <property type="entry name" value="Histidine kinase-like ATPase, C-terminal domain"/>
    <property type="match status" value="1"/>
</dbReference>
<keyword evidence="3" id="KW-0547">Nucleotide-binding</keyword>
<keyword evidence="4" id="KW-1185">Reference proteome</keyword>
<gene>
    <name evidence="3" type="ORF">UXQ13_13670</name>
</gene>
<organism evidence="3 4">
    <name type="scientific">Klenkia terrae</name>
    <dbReference type="NCBI Taxonomy" id="1052259"/>
    <lineage>
        <taxon>Bacteria</taxon>
        <taxon>Bacillati</taxon>
        <taxon>Actinomycetota</taxon>
        <taxon>Actinomycetes</taxon>
        <taxon>Geodermatophilales</taxon>
        <taxon>Geodermatophilaceae</taxon>
        <taxon>Klenkia</taxon>
    </lineage>
</organism>
<evidence type="ECO:0000259" key="2">
    <source>
        <dbReference type="Pfam" id="PF13581"/>
    </source>
</evidence>
<accession>A0ABU8E784</accession>
<reference evidence="3 4" key="1">
    <citation type="submission" date="2024-03" db="EMBL/GenBank/DDBJ databases">
        <title>Draft genome sequence of Klenkia terrae.</title>
        <authorList>
            <person name="Duangmal K."/>
            <person name="Chantavorakit T."/>
        </authorList>
    </citation>
    <scope>NUCLEOTIDE SEQUENCE [LARGE SCALE GENOMIC DNA]</scope>
    <source>
        <strain evidence="3 4">JCM 17786</strain>
    </source>
</reference>
<protein>
    <submittedName>
        <fullName evidence="3">ATP-binding protein</fullName>
    </submittedName>
</protein>
<comment type="caution">
    <text evidence="3">The sequence shown here is derived from an EMBL/GenBank/DDBJ whole genome shotgun (WGS) entry which is preliminary data.</text>
</comment>
<keyword evidence="1" id="KW-0808">Transferase</keyword>
<dbReference type="InterPro" id="IPR036890">
    <property type="entry name" value="HATPase_C_sf"/>
</dbReference>
<dbReference type="SUPFAM" id="SSF55874">
    <property type="entry name" value="ATPase domain of HSP90 chaperone/DNA topoisomerase II/histidine kinase"/>
    <property type="match status" value="1"/>
</dbReference>
<sequence length="159" mass="16770">MSAQEHVLAAASWSRDSPVPEPATADRLILVLESLRALSAVRRQVRAFLTASLPPSAGDAGEDAVEKAVLVIDELTSNAVRHGTPPSRLQVCDDVDCWVVVVSDSAPDRLPTPAVERPAGAGGYGLHVVADLADAHGVHHDTAQKHVWACLEKPVAPAR</sequence>
<keyword evidence="3" id="KW-0067">ATP-binding</keyword>
<evidence type="ECO:0000313" key="3">
    <source>
        <dbReference type="EMBL" id="MEI4279514.1"/>
    </source>
</evidence>
<feature type="domain" description="Histidine kinase/HSP90-like ATPase" evidence="2">
    <location>
        <begin position="43"/>
        <end position="149"/>
    </location>
</feature>
<dbReference type="Proteomes" id="UP001373496">
    <property type="component" value="Unassembled WGS sequence"/>
</dbReference>
<dbReference type="InterPro" id="IPR003594">
    <property type="entry name" value="HATPase_dom"/>
</dbReference>
<dbReference type="RefSeq" id="WP_225233567.1">
    <property type="nucleotide sequence ID" value="NZ_JBAPLV010000014.1"/>
</dbReference>
<dbReference type="InterPro" id="IPR050267">
    <property type="entry name" value="Anti-sigma-factor_SerPK"/>
</dbReference>
<keyword evidence="1" id="KW-0723">Serine/threonine-protein kinase</keyword>
<evidence type="ECO:0000313" key="4">
    <source>
        <dbReference type="Proteomes" id="UP001373496"/>
    </source>
</evidence>
<dbReference type="Pfam" id="PF13581">
    <property type="entry name" value="HATPase_c_2"/>
    <property type="match status" value="1"/>
</dbReference>
<dbReference type="CDD" id="cd16936">
    <property type="entry name" value="HATPase_RsbW-like"/>
    <property type="match status" value="1"/>
</dbReference>
<proteinExistence type="predicted"/>
<dbReference type="GO" id="GO:0005524">
    <property type="term" value="F:ATP binding"/>
    <property type="evidence" value="ECO:0007669"/>
    <property type="project" value="UniProtKB-KW"/>
</dbReference>
<dbReference type="PANTHER" id="PTHR35526">
    <property type="entry name" value="ANTI-SIGMA-F FACTOR RSBW-RELATED"/>
    <property type="match status" value="1"/>
</dbReference>